<dbReference type="KEGG" id="pbh:AAW51_2449"/>
<dbReference type="InterPro" id="IPR003661">
    <property type="entry name" value="HisK_dim/P_dom"/>
</dbReference>
<keyword evidence="5" id="KW-0418">Kinase</keyword>
<dbReference type="Gene3D" id="3.40.50.2300">
    <property type="match status" value="1"/>
</dbReference>
<keyword evidence="10" id="KW-1185">Reference proteome</keyword>
<feature type="domain" description="Response regulatory" evidence="8">
    <location>
        <begin position="16"/>
        <end position="132"/>
    </location>
</feature>
<dbReference type="Pfam" id="PF02518">
    <property type="entry name" value="HATPase_c"/>
    <property type="match status" value="1"/>
</dbReference>
<dbReference type="InterPro" id="IPR011006">
    <property type="entry name" value="CheY-like_superfamily"/>
</dbReference>
<evidence type="ECO:0000256" key="6">
    <source>
        <dbReference type="PROSITE-ProRule" id="PRU00169"/>
    </source>
</evidence>
<sequence length="386" mass="41662">MTALAIPTTTGQRRLDVLVVDDDLLDRMAVERALRATSLDLTLAHADTAAEAVDLLQARPFDCMLLDFHLPGIDGLAVLQRMRSLHIHTPAIMLTGQGDEQLAVELMKAGAADYLAKQSLSPKRLAKAVLAAVQLKEAEDAARQAHAALQRQNEFAEMLVGIVSHDLRNPVNVILLNAALLERGAPLPPALRPCIERIKRSGHRANKLIADLLDFTQVRLGSGLRVAPVASDLHPIVEQMVEEVHQAYPDRSITVDRRGDGGGVWDPHRIAQVVSNLLLNAVVYGTADTPITVRIEGRADDVQLVVHNWGEPIPDALRDSLFEPLRQGPAAAGQGQGSIGLGLFIVRQIVSAHRGEVHLESSSERGTTFTVRLPRQGPVQAGADGA</sequence>
<dbReference type="PROSITE" id="PS50110">
    <property type="entry name" value="RESPONSE_REGULATORY"/>
    <property type="match status" value="1"/>
</dbReference>
<dbReference type="SMART" id="SM00448">
    <property type="entry name" value="REC"/>
    <property type="match status" value="1"/>
</dbReference>
<dbReference type="PANTHER" id="PTHR43047">
    <property type="entry name" value="TWO-COMPONENT HISTIDINE PROTEIN KINASE"/>
    <property type="match status" value="1"/>
</dbReference>
<comment type="catalytic activity">
    <reaction evidence="1">
        <text>ATP + protein L-histidine = ADP + protein N-phospho-L-histidine.</text>
        <dbReference type="EC" id="2.7.13.3"/>
    </reaction>
</comment>
<dbReference type="GO" id="GO:0009927">
    <property type="term" value="F:histidine phosphotransfer kinase activity"/>
    <property type="evidence" value="ECO:0007669"/>
    <property type="project" value="TreeGrafter"/>
</dbReference>
<evidence type="ECO:0000313" key="9">
    <source>
        <dbReference type="EMBL" id="AKJ29140.1"/>
    </source>
</evidence>
<dbReference type="SUPFAM" id="SSF52172">
    <property type="entry name" value="CheY-like"/>
    <property type="match status" value="1"/>
</dbReference>
<dbReference type="GO" id="GO:0032259">
    <property type="term" value="P:methylation"/>
    <property type="evidence" value="ECO:0007669"/>
    <property type="project" value="UniProtKB-KW"/>
</dbReference>
<keyword evidence="4 9" id="KW-0808">Transferase</keyword>
<evidence type="ECO:0000259" key="8">
    <source>
        <dbReference type="PROSITE" id="PS50110"/>
    </source>
</evidence>
<dbReference type="InterPro" id="IPR036890">
    <property type="entry name" value="HATPase_C_sf"/>
</dbReference>
<dbReference type="GO" id="GO:0008168">
    <property type="term" value="F:methyltransferase activity"/>
    <property type="evidence" value="ECO:0007669"/>
    <property type="project" value="UniProtKB-KW"/>
</dbReference>
<dbReference type="InterPro" id="IPR003594">
    <property type="entry name" value="HATPase_dom"/>
</dbReference>
<evidence type="ECO:0000256" key="3">
    <source>
        <dbReference type="ARBA" id="ARBA00022553"/>
    </source>
</evidence>
<evidence type="ECO:0000256" key="2">
    <source>
        <dbReference type="ARBA" id="ARBA00012438"/>
    </source>
</evidence>
<dbReference type="SMART" id="SM00387">
    <property type="entry name" value="HATPase_c"/>
    <property type="match status" value="1"/>
</dbReference>
<dbReference type="PANTHER" id="PTHR43047:SF72">
    <property type="entry name" value="OSMOSENSING HISTIDINE PROTEIN KINASE SLN1"/>
    <property type="match status" value="1"/>
</dbReference>
<dbReference type="STRING" id="413882.AAW51_2449"/>
<evidence type="ECO:0000256" key="1">
    <source>
        <dbReference type="ARBA" id="ARBA00000085"/>
    </source>
</evidence>
<evidence type="ECO:0000259" key="7">
    <source>
        <dbReference type="PROSITE" id="PS50109"/>
    </source>
</evidence>
<evidence type="ECO:0000256" key="5">
    <source>
        <dbReference type="ARBA" id="ARBA00022777"/>
    </source>
</evidence>
<gene>
    <name evidence="9" type="ORF">AAW51_2449</name>
</gene>
<dbReference type="EC" id="2.7.13.3" evidence="2"/>
<reference evidence="9 10" key="1">
    <citation type="submission" date="2015-05" db="EMBL/GenBank/DDBJ databases">
        <authorList>
            <person name="Tang B."/>
            <person name="Yu Y."/>
        </authorList>
    </citation>
    <scope>NUCLEOTIDE SEQUENCE [LARGE SCALE GENOMIC DNA]</scope>
    <source>
        <strain evidence="9 10">DSM 7029</strain>
    </source>
</reference>
<dbReference type="OrthoDB" id="9812260at2"/>
<dbReference type="PROSITE" id="PS50109">
    <property type="entry name" value="HIS_KIN"/>
    <property type="match status" value="1"/>
</dbReference>
<dbReference type="SUPFAM" id="SSF47384">
    <property type="entry name" value="Homodimeric domain of signal transducing histidine kinase"/>
    <property type="match status" value="1"/>
</dbReference>
<feature type="modified residue" description="4-aspartylphosphate" evidence="6">
    <location>
        <position position="67"/>
    </location>
</feature>
<evidence type="ECO:0000256" key="4">
    <source>
        <dbReference type="ARBA" id="ARBA00022679"/>
    </source>
</evidence>
<dbReference type="Proteomes" id="UP000035352">
    <property type="component" value="Chromosome"/>
</dbReference>
<dbReference type="RefSeq" id="WP_053013508.1">
    <property type="nucleotide sequence ID" value="NZ_CP011371.1"/>
</dbReference>
<organism evidence="9 10">
    <name type="scientific">Caldimonas brevitalea</name>
    <dbReference type="NCBI Taxonomy" id="413882"/>
    <lineage>
        <taxon>Bacteria</taxon>
        <taxon>Pseudomonadati</taxon>
        <taxon>Pseudomonadota</taxon>
        <taxon>Betaproteobacteria</taxon>
        <taxon>Burkholderiales</taxon>
        <taxon>Sphaerotilaceae</taxon>
        <taxon>Caldimonas</taxon>
    </lineage>
</organism>
<dbReference type="EMBL" id="CP011371">
    <property type="protein sequence ID" value="AKJ29140.1"/>
    <property type="molecule type" value="Genomic_DNA"/>
</dbReference>
<dbReference type="SMART" id="SM00388">
    <property type="entry name" value="HisKA"/>
    <property type="match status" value="1"/>
</dbReference>
<evidence type="ECO:0000313" key="10">
    <source>
        <dbReference type="Proteomes" id="UP000035352"/>
    </source>
</evidence>
<dbReference type="InterPro" id="IPR004358">
    <property type="entry name" value="Sig_transdc_His_kin-like_C"/>
</dbReference>
<dbReference type="InterPro" id="IPR036097">
    <property type="entry name" value="HisK_dim/P_sf"/>
</dbReference>
<protein>
    <recommendedName>
        <fullName evidence="2">histidine kinase</fullName>
        <ecNumber evidence="2">2.7.13.3</ecNumber>
    </recommendedName>
</protein>
<keyword evidence="9" id="KW-0489">Methyltransferase</keyword>
<dbReference type="InterPro" id="IPR001789">
    <property type="entry name" value="Sig_transdc_resp-reg_receiver"/>
</dbReference>
<feature type="domain" description="Histidine kinase" evidence="7">
    <location>
        <begin position="162"/>
        <end position="377"/>
    </location>
</feature>
<dbReference type="Gene3D" id="3.30.565.10">
    <property type="entry name" value="Histidine kinase-like ATPase, C-terminal domain"/>
    <property type="match status" value="1"/>
</dbReference>
<keyword evidence="3 6" id="KW-0597">Phosphoprotein</keyword>
<dbReference type="Pfam" id="PF00512">
    <property type="entry name" value="HisKA"/>
    <property type="match status" value="1"/>
</dbReference>
<accession>A0A0G3BRG5</accession>
<dbReference type="InterPro" id="IPR005467">
    <property type="entry name" value="His_kinase_dom"/>
</dbReference>
<dbReference type="Gene3D" id="1.10.287.130">
    <property type="match status" value="1"/>
</dbReference>
<dbReference type="PRINTS" id="PR00344">
    <property type="entry name" value="BCTRLSENSOR"/>
</dbReference>
<proteinExistence type="predicted"/>
<dbReference type="SUPFAM" id="SSF55874">
    <property type="entry name" value="ATPase domain of HSP90 chaperone/DNA topoisomerase II/histidine kinase"/>
    <property type="match status" value="1"/>
</dbReference>
<dbReference type="GO" id="GO:0005886">
    <property type="term" value="C:plasma membrane"/>
    <property type="evidence" value="ECO:0007669"/>
    <property type="project" value="TreeGrafter"/>
</dbReference>
<dbReference type="GO" id="GO:0000155">
    <property type="term" value="F:phosphorelay sensor kinase activity"/>
    <property type="evidence" value="ECO:0007669"/>
    <property type="project" value="InterPro"/>
</dbReference>
<dbReference type="AlphaFoldDB" id="A0A0G3BRG5"/>
<name>A0A0G3BRG5_9BURK</name>
<dbReference type="CDD" id="cd00082">
    <property type="entry name" value="HisKA"/>
    <property type="match status" value="1"/>
</dbReference>
<dbReference type="CDD" id="cd00156">
    <property type="entry name" value="REC"/>
    <property type="match status" value="1"/>
</dbReference>
<dbReference type="Pfam" id="PF00072">
    <property type="entry name" value="Response_reg"/>
    <property type="match status" value="1"/>
</dbReference>